<dbReference type="AlphaFoldDB" id="A0A5J4KPM4"/>
<evidence type="ECO:0000313" key="1">
    <source>
        <dbReference type="EMBL" id="GER89825.1"/>
    </source>
</evidence>
<accession>A0A5J4KPM4</accession>
<reference evidence="1 2" key="1">
    <citation type="submission" date="2019-10" db="EMBL/GenBank/DDBJ databases">
        <title>Dictyobacter vulcani sp. nov., within the class Ktedonobacteria, isolated from soil of volcanic Mt. Zao.</title>
        <authorList>
            <person name="Zheng Y."/>
            <person name="Wang C.M."/>
            <person name="Sakai Y."/>
            <person name="Abe K."/>
            <person name="Yokota A."/>
            <person name="Yabe S."/>
        </authorList>
    </citation>
    <scope>NUCLEOTIDE SEQUENCE [LARGE SCALE GENOMIC DNA]</scope>
    <source>
        <strain evidence="1 2">W12</strain>
    </source>
</reference>
<keyword evidence="2" id="KW-1185">Reference proteome</keyword>
<dbReference type="EMBL" id="BKZW01000002">
    <property type="protein sequence ID" value="GER89825.1"/>
    <property type="molecule type" value="Genomic_DNA"/>
</dbReference>
<protein>
    <submittedName>
        <fullName evidence="1">Uncharacterized protein</fullName>
    </submittedName>
</protein>
<sequence length="173" mass="19797">MMNTKPQYVIRFFFDAGSATCFWPVNDDARKRFGSYIQPEDLPLSKATIKCADDIVDWQTASLNWNYPPDPGPWRQDECDHFNQAVKELLEEIYKELADHFEIINEFKEINEDPDLSLGIFMCKSDSENRFLQFALEGMLAIMRKVLNHLLGNGASTALLLSSSPQNTLCINP</sequence>
<comment type="caution">
    <text evidence="1">The sequence shown here is derived from an EMBL/GenBank/DDBJ whole genome shotgun (WGS) entry which is preliminary data.</text>
</comment>
<evidence type="ECO:0000313" key="2">
    <source>
        <dbReference type="Proteomes" id="UP000326912"/>
    </source>
</evidence>
<name>A0A5J4KPM4_9CHLR</name>
<proteinExistence type="predicted"/>
<organism evidence="1 2">
    <name type="scientific">Dictyobacter vulcani</name>
    <dbReference type="NCBI Taxonomy" id="2607529"/>
    <lineage>
        <taxon>Bacteria</taxon>
        <taxon>Bacillati</taxon>
        <taxon>Chloroflexota</taxon>
        <taxon>Ktedonobacteria</taxon>
        <taxon>Ktedonobacterales</taxon>
        <taxon>Dictyobacteraceae</taxon>
        <taxon>Dictyobacter</taxon>
    </lineage>
</organism>
<gene>
    <name evidence="1" type="ORF">KDW_39870</name>
</gene>
<dbReference type="Proteomes" id="UP000326912">
    <property type="component" value="Unassembled WGS sequence"/>
</dbReference>